<protein>
    <recommendedName>
        <fullName evidence="4">MADS-box domain-containing protein</fullName>
    </recommendedName>
</protein>
<organism evidence="2 3">
    <name type="scientific">Ajellomyces capsulatus</name>
    <name type="common">Darling's disease fungus</name>
    <name type="synonym">Histoplasma capsulatum</name>
    <dbReference type="NCBI Taxonomy" id="5037"/>
    <lineage>
        <taxon>Eukaryota</taxon>
        <taxon>Fungi</taxon>
        <taxon>Dikarya</taxon>
        <taxon>Ascomycota</taxon>
        <taxon>Pezizomycotina</taxon>
        <taxon>Eurotiomycetes</taxon>
        <taxon>Eurotiomycetidae</taxon>
        <taxon>Onygenales</taxon>
        <taxon>Ajellomycetaceae</taxon>
        <taxon>Histoplasma</taxon>
    </lineage>
</organism>
<evidence type="ECO:0008006" key="4">
    <source>
        <dbReference type="Google" id="ProtNLM"/>
    </source>
</evidence>
<dbReference type="VEuPathDB" id="FungiDB:I7I51_01983"/>
<feature type="compositionally biased region" description="Polar residues" evidence="1">
    <location>
        <begin position="1"/>
        <end position="26"/>
    </location>
</feature>
<evidence type="ECO:0000313" key="2">
    <source>
        <dbReference type="EMBL" id="QSS64908.1"/>
    </source>
</evidence>
<evidence type="ECO:0000313" key="3">
    <source>
        <dbReference type="Proteomes" id="UP000663671"/>
    </source>
</evidence>
<gene>
    <name evidence="2" type="ORF">I7I51_01983</name>
</gene>
<sequence>MGQPQQAPENNQLGPFQRNGEPQSFFSCEDSIIHARDTSRRRKRSQSQQNQSNIQQSRRRRRLCLFHKAVKYAEQNEAQVYILIDIHGQFFILNTDSSETWPPSEEQICKQAHHYPVPIYETSKTYPKHVAGVYLSN</sequence>
<name>A0A8A1ME71_AJECA</name>
<feature type="region of interest" description="Disordered" evidence="1">
    <location>
        <begin position="1"/>
        <end position="58"/>
    </location>
</feature>
<proteinExistence type="predicted"/>
<dbReference type="EMBL" id="CP069114">
    <property type="protein sequence ID" value="QSS64908.1"/>
    <property type="molecule type" value="Genomic_DNA"/>
</dbReference>
<evidence type="ECO:0000256" key="1">
    <source>
        <dbReference type="SAM" id="MobiDB-lite"/>
    </source>
</evidence>
<dbReference type="Proteomes" id="UP000663671">
    <property type="component" value="Chromosome 1"/>
</dbReference>
<reference evidence="2" key="1">
    <citation type="submission" date="2021-01" db="EMBL/GenBank/DDBJ databases">
        <title>Chromosome-level genome assembly of a human fungal pathogen reveals clustering of transcriptionally co-regulated genes.</title>
        <authorList>
            <person name="Voorhies M."/>
            <person name="Cohen S."/>
            <person name="Shea T.P."/>
            <person name="Petrus S."/>
            <person name="Munoz J.F."/>
            <person name="Poplawski S."/>
            <person name="Goldman W.E."/>
            <person name="Michael T."/>
            <person name="Cuomo C.A."/>
            <person name="Sil A."/>
            <person name="Beyhan S."/>
        </authorList>
    </citation>
    <scope>NUCLEOTIDE SEQUENCE</scope>
    <source>
        <strain evidence="2">WU24</strain>
    </source>
</reference>
<dbReference type="AlphaFoldDB" id="A0A8A1ME71"/>
<feature type="compositionally biased region" description="Low complexity" evidence="1">
    <location>
        <begin position="46"/>
        <end position="56"/>
    </location>
</feature>
<accession>A0A8A1ME71</accession>